<evidence type="ECO:0000313" key="2">
    <source>
        <dbReference type="EMBL" id="RLZ06456.1"/>
    </source>
</evidence>
<dbReference type="RefSeq" id="WP_121935743.1">
    <property type="nucleotide sequence ID" value="NZ_RDOJ01000028.1"/>
</dbReference>
<sequence length="163" mass="19069">MKYSAKEPYYVETFYNVLEIKDADTLVVKHAFSKEEKEIRLYGIDAPEIRINRKLKEDEEKTHLPASLLIELGWEARNYLTNVLSVGDRITILTEIKNAYDFYHRQLGYVILESGECLNELLLQNGYAKASRDYYCSKLAEYQLMNRTAQLNKVGLYARISHF</sequence>
<dbReference type="Pfam" id="PF00565">
    <property type="entry name" value="SNase"/>
    <property type="match status" value="1"/>
</dbReference>
<accession>A0A3L9M3A7</accession>
<proteinExistence type="predicted"/>
<dbReference type="PROSITE" id="PS50830">
    <property type="entry name" value="TNASE_3"/>
    <property type="match status" value="1"/>
</dbReference>
<dbReference type="SUPFAM" id="SSF50199">
    <property type="entry name" value="Staphylococcal nuclease"/>
    <property type="match status" value="1"/>
</dbReference>
<evidence type="ECO:0000259" key="1">
    <source>
        <dbReference type="PROSITE" id="PS50830"/>
    </source>
</evidence>
<dbReference type="Gene3D" id="2.40.50.90">
    <property type="match status" value="1"/>
</dbReference>
<evidence type="ECO:0000313" key="3">
    <source>
        <dbReference type="Proteomes" id="UP000275348"/>
    </source>
</evidence>
<dbReference type="AlphaFoldDB" id="A0A3L9M3A7"/>
<comment type="caution">
    <text evidence="2">The sequence shown here is derived from an EMBL/GenBank/DDBJ whole genome shotgun (WGS) entry which is preliminary data.</text>
</comment>
<dbReference type="InterPro" id="IPR035437">
    <property type="entry name" value="SNase_OB-fold_sf"/>
</dbReference>
<feature type="domain" description="TNase-like" evidence="1">
    <location>
        <begin position="11"/>
        <end position="159"/>
    </location>
</feature>
<dbReference type="OrthoDB" id="4376109at2"/>
<dbReference type="SMART" id="SM00318">
    <property type="entry name" value="SNc"/>
    <property type="match status" value="1"/>
</dbReference>
<gene>
    <name evidence="2" type="ORF">EAH69_13495</name>
</gene>
<organism evidence="2 3">
    <name type="scientific">Faecalibacter macacae</name>
    <dbReference type="NCBI Taxonomy" id="1859289"/>
    <lineage>
        <taxon>Bacteria</taxon>
        <taxon>Pseudomonadati</taxon>
        <taxon>Bacteroidota</taxon>
        <taxon>Flavobacteriia</taxon>
        <taxon>Flavobacteriales</taxon>
        <taxon>Weeksellaceae</taxon>
        <taxon>Faecalibacter</taxon>
    </lineage>
</organism>
<reference evidence="2 3" key="1">
    <citation type="submission" date="2018-10" db="EMBL/GenBank/DDBJ databases">
        <authorList>
            <person name="Chen X."/>
        </authorList>
    </citation>
    <scope>NUCLEOTIDE SEQUENCE [LARGE SCALE GENOMIC DNA]</scope>
    <source>
        <strain evidence="2 3">YIM 102668</strain>
    </source>
</reference>
<protein>
    <recommendedName>
        <fullName evidence="1">TNase-like domain-containing protein</fullName>
    </recommendedName>
</protein>
<dbReference type="Proteomes" id="UP000275348">
    <property type="component" value="Unassembled WGS sequence"/>
</dbReference>
<keyword evidence="3" id="KW-1185">Reference proteome</keyword>
<dbReference type="InterPro" id="IPR016071">
    <property type="entry name" value="Staphylococal_nuclease_OB-fold"/>
</dbReference>
<name>A0A3L9M3A7_9FLAO</name>
<dbReference type="EMBL" id="RDOJ01000028">
    <property type="protein sequence ID" value="RLZ06456.1"/>
    <property type="molecule type" value="Genomic_DNA"/>
</dbReference>